<feature type="compositionally biased region" description="Basic and acidic residues" evidence="1">
    <location>
        <begin position="71"/>
        <end position="83"/>
    </location>
</feature>
<feature type="region of interest" description="Disordered" evidence="1">
    <location>
        <begin position="1"/>
        <end position="58"/>
    </location>
</feature>
<name>A0A6J4LM56_9ACTN</name>
<feature type="non-terminal residue" evidence="2">
    <location>
        <position position="143"/>
    </location>
</feature>
<dbReference type="EMBL" id="CADCUH010000073">
    <property type="protein sequence ID" value="CAA9336937.1"/>
    <property type="molecule type" value="Genomic_DNA"/>
</dbReference>
<accession>A0A6J4LM56</accession>
<reference evidence="2" key="1">
    <citation type="submission" date="2020-02" db="EMBL/GenBank/DDBJ databases">
        <authorList>
            <person name="Meier V. D."/>
        </authorList>
    </citation>
    <scope>NUCLEOTIDE SEQUENCE</scope>
    <source>
        <strain evidence="2">AVDCRST_MAG36</strain>
    </source>
</reference>
<organism evidence="2">
    <name type="scientific">uncultured Nocardioidaceae bacterium</name>
    <dbReference type="NCBI Taxonomy" id="253824"/>
    <lineage>
        <taxon>Bacteria</taxon>
        <taxon>Bacillati</taxon>
        <taxon>Actinomycetota</taxon>
        <taxon>Actinomycetes</taxon>
        <taxon>Propionibacteriales</taxon>
        <taxon>Nocardioidaceae</taxon>
        <taxon>environmental samples</taxon>
    </lineage>
</organism>
<evidence type="ECO:0000313" key="2">
    <source>
        <dbReference type="EMBL" id="CAA9336937.1"/>
    </source>
</evidence>
<dbReference type="AlphaFoldDB" id="A0A6J4LM56"/>
<evidence type="ECO:0000256" key="1">
    <source>
        <dbReference type="SAM" id="MobiDB-lite"/>
    </source>
</evidence>
<feature type="region of interest" description="Disordered" evidence="1">
    <location>
        <begin position="71"/>
        <end position="143"/>
    </location>
</feature>
<sequence length="143" mass="16267">GRTITRGGWRLRRHGRRQAEQGRVQGFTGRLRGAARHRRVPRPAPPLPRLRLPGDRRLPDLVPALRGAVELGRRVHEHPADRQHQRRTGLRAPPVRHDLRPGLPLRPVRQQDVRPGGRGARGALQPLHRSPRQPPRPRGGRPM</sequence>
<proteinExistence type="predicted"/>
<protein>
    <submittedName>
        <fullName evidence="2">Integral membrane protein</fullName>
    </submittedName>
</protein>
<feature type="non-terminal residue" evidence="2">
    <location>
        <position position="1"/>
    </location>
</feature>
<gene>
    <name evidence="2" type="ORF">AVDCRST_MAG36-1213</name>
</gene>